<dbReference type="Proteomes" id="UP001140091">
    <property type="component" value="Unassembled WGS sequence"/>
</dbReference>
<feature type="coiled-coil region" evidence="1">
    <location>
        <begin position="132"/>
        <end position="194"/>
    </location>
</feature>
<keyword evidence="4" id="KW-1185">Reference proteome</keyword>
<comment type="caution">
    <text evidence="3">The sequence shown here is derived from an EMBL/GenBank/DDBJ whole genome shotgun (WGS) entry which is preliminary data.</text>
</comment>
<feature type="compositionally biased region" description="Basic residues" evidence="2">
    <location>
        <begin position="362"/>
        <end position="374"/>
    </location>
</feature>
<feature type="region of interest" description="Disordered" evidence="2">
    <location>
        <begin position="453"/>
        <end position="527"/>
    </location>
</feature>
<evidence type="ECO:0000313" key="3">
    <source>
        <dbReference type="EMBL" id="KAJ2925571.1"/>
    </source>
</evidence>
<dbReference type="AlphaFoldDB" id="A0A9W8IYA7"/>
<proteinExistence type="predicted"/>
<dbReference type="OrthoDB" id="2989119at2759"/>
<dbReference type="EMBL" id="JANBPK010001151">
    <property type="protein sequence ID" value="KAJ2925571.1"/>
    <property type="molecule type" value="Genomic_DNA"/>
</dbReference>
<evidence type="ECO:0000313" key="4">
    <source>
        <dbReference type="Proteomes" id="UP001140091"/>
    </source>
</evidence>
<feature type="non-terminal residue" evidence="3">
    <location>
        <position position="569"/>
    </location>
</feature>
<feature type="compositionally biased region" description="Gly residues" evidence="2">
    <location>
        <begin position="457"/>
        <end position="470"/>
    </location>
</feature>
<feature type="region of interest" description="Disordered" evidence="2">
    <location>
        <begin position="350"/>
        <end position="434"/>
    </location>
</feature>
<feature type="compositionally biased region" description="Basic and acidic residues" evidence="2">
    <location>
        <begin position="50"/>
        <end position="67"/>
    </location>
</feature>
<name>A0A9W8IYA7_9AGAR</name>
<feature type="compositionally biased region" description="Low complexity" evidence="2">
    <location>
        <begin position="397"/>
        <end position="407"/>
    </location>
</feature>
<organism evidence="3 4">
    <name type="scientific">Candolleomyces eurysporus</name>
    <dbReference type="NCBI Taxonomy" id="2828524"/>
    <lineage>
        <taxon>Eukaryota</taxon>
        <taxon>Fungi</taxon>
        <taxon>Dikarya</taxon>
        <taxon>Basidiomycota</taxon>
        <taxon>Agaricomycotina</taxon>
        <taxon>Agaricomycetes</taxon>
        <taxon>Agaricomycetidae</taxon>
        <taxon>Agaricales</taxon>
        <taxon>Agaricineae</taxon>
        <taxon>Psathyrellaceae</taxon>
        <taxon>Candolleomyces</taxon>
    </lineage>
</organism>
<evidence type="ECO:0000256" key="2">
    <source>
        <dbReference type="SAM" id="MobiDB-lite"/>
    </source>
</evidence>
<accession>A0A9W8IYA7</accession>
<gene>
    <name evidence="3" type="ORF">H1R20_g11523</name>
</gene>
<reference evidence="3" key="1">
    <citation type="submission" date="2022-06" db="EMBL/GenBank/DDBJ databases">
        <title>Genome Sequence of Candolleomyces eurysporus.</title>
        <authorList>
            <person name="Buettner E."/>
        </authorList>
    </citation>
    <scope>NUCLEOTIDE SEQUENCE</scope>
    <source>
        <strain evidence="3">VTCC 930004</strain>
    </source>
</reference>
<protein>
    <submittedName>
        <fullName evidence="3">Uncharacterized protein</fullName>
    </submittedName>
</protein>
<evidence type="ECO:0000256" key="1">
    <source>
        <dbReference type="SAM" id="Coils"/>
    </source>
</evidence>
<feature type="region of interest" description="Disordered" evidence="2">
    <location>
        <begin position="46"/>
        <end position="69"/>
    </location>
</feature>
<sequence length="569" mass="63788">MGGPRWASIPQDGWLHSQEECFRNAQEAGEVEETMGELIGEFFVRWPNPESEHKDPWPEPKRVRRDQPAAQRRLYTNAEIEEWMPLRKKQMRNWFNNRANSKRSQPRVTIQAASAASRVPSDTQIYVKKFLNEEMKEKLTQEMEDNRVEKNNRLATLNKLAKEALAGESEDVKKRVVEEREQLLEERKAVLEAEKGMLDEKPATEYSNQERLAAIESLPDTMAMFANQMGARTGWSFTFLAGGPDPADPEGAITTMAYHYGKTPHGYTFSKANPAAVRLVLKEYSGFCHLVTPFETRIFWAIAPNNQAMAIREMIEKERGALTSPVIRADPMLNEDGEINQDILSFFKEKDDVGSRSGNTTKKQKRKQKEKGKGRGGSEPTTSAAEEEEPSSINEHGNTNTEEGNTGEARREEGTGELDNTADGGTHPVLSSKVVQPDGMGMAQSIPALLFDIPLQGPGGSEGGWRGQGRGEGDGELEEDARPCLPMPQQESPEMEEGSLGKRRRGAKDDGDDDEGDGDQPRMRARRGVNMNVDVPEWYGLLKAYLERDVDCDEWQDIVFHASTFVRAI</sequence>
<keyword evidence="1" id="KW-0175">Coiled coil</keyword>